<dbReference type="GO" id="GO:0022627">
    <property type="term" value="C:cytosolic small ribosomal subunit"/>
    <property type="evidence" value="ECO:0007669"/>
    <property type="project" value="UniProtKB-UniRule"/>
</dbReference>
<dbReference type="GO" id="GO:0006412">
    <property type="term" value="P:translation"/>
    <property type="evidence" value="ECO:0007669"/>
    <property type="project" value="UniProtKB-UniRule"/>
</dbReference>
<dbReference type="GO" id="GO:0003735">
    <property type="term" value="F:structural constituent of ribosome"/>
    <property type="evidence" value="ECO:0007669"/>
    <property type="project" value="UniProtKB-UniRule"/>
</dbReference>
<evidence type="ECO:0000313" key="8">
    <source>
        <dbReference type="EMBL" id="OGD67592.1"/>
    </source>
</evidence>
<comment type="function">
    <text evidence="6">One of the primary rRNA binding proteins, it binds specifically to the 5'-end of 16S ribosomal RNA.</text>
</comment>
<proteinExistence type="inferred from homology"/>
<name>A0A1F5EJK9_9BACT</name>
<dbReference type="PANTHER" id="PTHR10744:SF1">
    <property type="entry name" value="SMALL RIBOSOMAL SUBUNIT PROTEIN US17M"/>
    <property type="match status" value="1"/>
</dbReference>
<evidence type="ECO:0000256" key="5">
    <source>
        <dbReference type="ARBA" id="ARBA00023274"/>
    </source>
</evidence>
<evidence type="ECO:0000313" key="9">
    <source>
        <dbReference type="Proteomes" id="UP000186029"/>
    </source>
</evidence>
<evidence type="ECO:0000256" key="7">
    <source>
        <dbReference type="RuleBase" id="RU003872"/>
    </source>
</evidence>
<sequence length="87" mass="10196">MNIKLTEKKDIIKKHKLLSGIVMSDKMKDTVVVAVSRYKKHKKYGKFINKVKRYKAHDKGNMHKVGDKVQIEQTRPISKDKTFKIIN</sequence>
<dbReference type="PROSITE" id="PS00056">
    <property type="entry name" value="RIBOSOMAL_S17"/>
    <property type="match status" value="1"/>
</dbReference>
<dbReference type="CDD" id="cd00364">
    <property type="entry name" value="Ribosomal_uS17"/>
    <property type="match status" value="1"/>
</dbReference>
<organism evidence="8 9">
    <name type="scientific">Candidatus Campbellbacteria bacterium RIFCSPLOWO2_02_35_12</name>
    <dbReference type="NCBI Taxonomy" id="1797580"/>
    <lineage>
        <taxon>Bacteria</taxon>
        <taxon>Candidatus Campbelliibacteriota</taxon>
    </lineage>
</organism>
<dbReference type="SUPFAM" id="SSF50249">
    <property type="entry name" value="Nucleic acid-binding proteins"/>
    <property type="match status" value="1"/>
</dbReference>
<dbReference type="GO" id="GO:0019843">
    <property type="term" value="F:rRNA binding"/>
    <property type="evidence" value="ECO:0007669"/>
    <property type="project" value="UniProtKB-UniRule"/>
</dbReference>
<dbReference type="PANTHER" id="PTHR10744">
    <property type="entry name" value="40S RIBOSOMAL PROTEIN S11 FAMILY MEMBER"/>
    <property type="match status" value="1"/>
</dbReference>
<dbReference type="InterPro" id="IPR000266">
    <property type="entry name" value="Ribosomal_uS17"/>
</dbReference>
<keyword evidence="5 6" id="KW-0687">Ribonucleoprotein</keyword>
<keyword evidence="2 6" id="KW-0699">rRNA-binding</keyword>
<evidence type="ECO:0000256" key="6">
    <source>
        <dbReference type="HAMAP-Rule" id="MF_01345"/>
    </source>
</evidence>
<dbReference type="Pfam" id="PF00366">
    <property type="entry name" value="Ribosomal_S17"/>
    <property type="match status" value="1"/>
</dbReference>
<accession>A0A1F5EJK9</accession>
<dbReference type="NCBIfam" id="NF004123">
    <property type="entry name" value="PRK05610.1"/>
    <property type="match status" value="1"/>
</dbReference>
<comment type="similarity">
    <text evidence="1 6 7">Belongs to the universal ribosomal protein uS17 family.</text>
</comment>
<dbReference type="InterPro" id="IPR012340">
    <property type="entry name" value="NA-bd_OB-fold"/>
</dbReference>
<evidence type="ECO:0000256" key="3">
    <source>
        <dbReference type="ARBA" id="ARBA00022884"/>
    </source>
</evidence>
<dbReference type="Gene3D" id="2.40.50.140">
    <property type="entry name" value="Nucleic acid-binding proteins"/>
    <property type="match status" value="1"/>
</dbReference>
<dbReference type="AlphaFoldDB" id="A0A1F5EJK9"/>
<dbReference type="NCBIfam" id="TIGR03635">
    <property type="entry name" value="uS17_bact"/>
    <property type="match status" value="1"/>
</dbReference>
<evidence type="ECO:0000256" key="1">
    <source>
        <dbReference type="ARBA" id="ARBA00010254"/>
    </source>
</evidence>
<reference evidence="8 9" key="1">
    <citation type="journal article" date="2016" name="Nat. Commun.">
        <title>Thousands of microbial genomes shed light on interconnected biogeochemical processes in an aquifer system.</title>
        <authorList>
            <person name="Anantharaman K."/>
            <person name="Brown C.T."/>
            <person name="Hug L.A."/>
            <person name="Sharon I."/>
            <person name="Castelle C.J."/>
            <person name="Probst A.J."/>
            <person name="Thomas B.C."/>
            <person name="Singh A."/>
            <person name="Wilkins M.J."/>
            <person name="Karaoz U."/>
            <person name="Brodie E.L."/>
            <person name="Williams K.H."/>
            <person name="Hubbard S.S."/>
            <person name="Banfield J.F."/>
        </authorList>
    </citation>
    <scope>NUCLEOTIDE SEQUENCE [LARGE SCALE GENOMIC DNA]</scope>
</reference>
<dbReference type="Proteomes" id="UP000186029">
    <property type="component" value="Unassembled WGS sequence"/>
</dbReference>
<comment type="caution">
    <text evidence="8">The sequence shown here is derived from an EMBL/GenBank/DDBJ whole genome shotgun (WGS) entry which is preliminary data.</text>
</comment>
<dbReference type="InterPro" id="IPR019984">
    <property type="entry name" value="Ribosomal_uS17_bact/chlr"/>
</dbReference>
<gene>
    <name evidence="6" type="primary">rpsQ</name>
    <name evidence="8" type="ORF">A2Z61_01385</name>
</gene>
<dbReference type="STRING" id="1797580.A2Z61_01385"/>
<protein>
    <recommendedName>
        <fullName evidence="6">Small ribosomal subunit protein uS17</fullName>
    </recommendedName>
</protein>
<dbReference type="PRINTS" id="PR00973">
    <property type="entry name" value="RIBOSOMALS17"/>
</dbReference>
<evidence type="ECO:0000256" key="2">
    <source>
        <dbReference type="ARBA" id="ARBA00022730"/>
    </source>
</evidence>
<evidence type="ECO:0000256" key="4">
    <source>
        <dbReference type="ARBA" id="ARBA00022980"/>
    </source>
</evidence>
<comment type="subunit">
    <text evidence="6">Part of the 30S ribosomal subunit.</text>
</comment>
<dbReference type="HAMAP" id="MF_01345_B">
    <property type="entry name" value="Ribosomal_uS17_B"/>
    <property type="match status" value="1"/>
</dbReference>
<dbReference type="EMBL" id="MFAC01000006">
    <property type="protein sequence ID" value="OGD67592.1"/>
    <property type="molecule type" value="Genomic_DNA"/>
</dbReference>
<dbReference type="InterPro" id="IPR019979">
    <property type="entry name" value="Ribosomal_uS17_CS"/>
</dbReference>
<keyword evidence="4 6" id="KW-0689">Ribosomal protein</keyword>
<keyword evidence="3 6" id="KW-0694">RNA-binding</keyword>